<dbReference type="PRINTS" id="PR02050">
    <property type="entry name" value="B14GALTRFASE"/>
</dbReference>
<dbReference type="GO" id="GO:0005975">
    <property type="term" value="P:carbohydrate metabolic process"/>
    <property type="evidence" value="ECO:0007669"/>
    <property type="project" value="InterPro"/>
</dbReference>
<dbReference type="Pfam" id="PF13733">
    <property type="entry name" value="Glyco_transf_7N"/>
    <property type="match status" value="1"/>
</dbReference>
<evidence type="ECO:0000256" key="7">
    <source>
        <dbReference type="ARBA" id="ARBA00022968"/>
    </source>
</evidence>
<feature type="transmembrane region" description="Helical" evidence="11">
    <location>
        <begin position="7"/>
        <end position="27"/>
    </location>
</feature>
<keyword evidence="7 11" id="KW-0735">Signal-anchor</keyword>
<evidence type="ECO:0000256" key="8">
    <source>
        <dbReference type="ARBA" id="ARBA00022989"/>
    </source>
</evidence>
<dbReference type="InterPro" id="IPR029044">
    <property type="entry name" value="Nucleotide-diphossugar_trans"/>
</dbReference>
<dbReference type="InterPro" id="IPR027791">
    <property type="entry name" value="Galactosyl_T_C"/>
</dbReference>
<dbReference type="EC" id="2.4.1.-" evidence="11"/>
<dbReference type="EMBL" id="KB296374">
    <property type="protein sequence ID" value="ELU11825.1"/>
    <property type="molecule type" value="Genomic_DNA"/>
</dbReference>
<keyword evidence="5 11" id="KW-0808">Transferase</keyword>
<comment type="subcellular location">
    <subcellularLocation>
        <location evidence="1">Membrane</location>
        <topology evidence="1">Single-pass type II membrane protein</topology>
    </subcellularLocation>
</comment>
<keyword evidence="8 11" id="KW-1133">Transmembrane helix</keyword>
<dbReference type="PANTHER" id="PTHR19300">
    <property type="entry name" value="BETA-1,4-GALACTOSYLTRANSFERASE"/>
    <property type="match status" value="1"/>
</dbReference>
<evidence type="ECO:0000313" key="15">
    <source>
        <dbReference type="EnsemblMetazoa" id="CapteP219917"/>
    </source>
</evidence>
<reference evidence="14 16" key="2">
    <citation type="journal article" date="2013" name="Nature">
        <title>Insights into bilaterian evolution from three spiralian genomes.</title>
        <authorList>
            <person name="Simakov O."/>
            <person name="Marletaz F."/>
            <person name="Cho S.J."/>
            <person name="Edsinger-Gonzales E."/>
            <person name="Havlak P."/>
            <person name="Hellsten U."/>
            <person name="Kuo D.H."/>
            <person name="Larsson T."/>
            <person name="Lv J."/>
            <person name="Arendt D."/>
            <person name="Savage R."/>
            <person name="Osoegawa K."/>
            <person name="de Jong P."/>
            <person name="Grimwood J."/>
            <person name="Chapman J.A."/>
            <person name="Shapiro H."/>
            <person name="Aerts A."/>
            <person name="Otillar R.P."/>
            <person name="Terry A.Y."/>
            <person name="Boore J.L."/>
            <person name="Grigoriev I.V."/>
            <person name="Lindberg D.R."/>
            <person name="Seaver E.C."/>
            <person name="Weisblat D.A."/>
            <person name="Putnam N.H."/>
            <person name="Rokhsar D.S."/>
        </authorList>
    </citation>
    <scope>NUCLEOTIDE SEQUENCE</scope>
    <source>
        <strain evidence="14 16">I ESC-2004</strain>
    </source>
</reference>
<comment type="similarity">
    <text evidence="3 11">Belongs to the glycosyltransferase 7 family.</text>
</comment>
<dbReference type="Pfam" id="PF02709">
    <property type="entry name" value="Glyco_transf_7C"/>
    <property type="match status" value="1"/>
</dbReference>
<dbReference type="SUPFAM" id="SSF53448">
    <property type="entry name" value="Nucleotide-diphospho-sugar transferases"/>
    <property type="match status" value="1"/>
</dbReference>
<keyword evidence="9 11" id="KW-0472">Membrane</keyword>
<proteinExistence type="inferred from homology"/>
<keyword evidence="10 11" id="KW-0325">Glycoprotein</keyword>
<accession>R7V7V2</accession>
<feature type="domain" description="Galactosyltransferase N-terminal" evidence="13">
    <location>
        <begin position="105"/>
        <end position="241"/>
    </location>
</feature>
<reference evidence="15" key="3">
    <citation type="submission" date="2015-06" db="UniProtKB">
        <authorList>
            <consortium name="EnsemblMetazoa"/>
        </authorList>
    </citation>
    <scope>IDENTIFICATION</scope>
</reference>
<evidence type="ECO:0000256" key="11">
    <source>
        <dbReference type="RuleBase" id="RU368121"/>
    </source>
</evidence>
<dbReference type="EnsemblMetazoa" id="CapteT219917">
    <property type="protein sequence ID" value="CapteP219917"/>
    <property type="gene ID" value="CapteG219917"/>
</dbReference>
<dbReference type="GO" id="GO:0008378">
    <property type="term" value="F:galactosyltransferase activity"/>
    <property type="evidence" value="ECO:0007669"/>
    <property type="project" value="TreeGrafter"/>
</dbReference>
<evidence type="ECO:0000256" key="2">
    <source>
        <dbReference type="ARBA" id="ARBA00004922"/>
    </source>
</evidence>
<dbReference type="InterPro" id="IPR003859">
    <property type="entry name" value="Galactosyl_T"/>
</dbReference>
<evidence type="ECO:0000256" key="10">
    <source>
        <dbReference type="ARBA" id="ARBA00023180"/>
    </source>
</evidence>
<dbReference type="Gene3D" id="3.90.550.10">
    <property type="entry name" value="Spore Coat Polysaccharide Biosynthesis Protein SpsA, Chain A"/>
    <property type="match status" value="1"/>
</dbReference>
<feature type="domain" description="Galactosyltransferase C-terminal" evidence="12">
    <location>
        <begin position="247"/>
        <end position="302"/>
    </location>
</feature>
<dbReference type="GO" id="GO:0016020">
    <property type="term" value="C:membrane"/>
    <property type="evidence" value="ECO:0007669"/>
    <property type="project" value="UniProtKB-SubCell"/>
</dbReference>
<dbReference type="UniPathway" id="UPA00378"/>
<dbReference type="EMBL" id="AMQN01005596">
    <property type="status" value="NOT_ANNOTATED_CDS"/>
    <property type="molecule type" value="Genomic_DNA"/>
</dbReference>
<comment type="function">
    <text evidence="11">Catalyses the transfer of galactose onto proteins or lipids.</text>
</comment>
<evidence type="ECO:0000256" key="5">
    <source>
        <dbReference type="ARBA" id="ARBA00022679"/>
    </source>
</evidence>
<gene>
    <name evidence="14" type="ORF">CAPTEDRAFT_219917</name>
</gene>
<evidence type="ECO:0000259" key="12">
    <source>
        <dbReference type="Pfam" id="PF02709"/>
    </source>
</evidence>
<organism evidence="14">
    <name type="scientific">Capitella teleta</name>
    <name type="common">Polychaete worm</name>
    <dbReference type="NCBI Taxonomy" id="283909"/>
    <lineage>
        <taxon>Eukaryota</taxon>
        <taxon>Metazoa</taxon>
        <taxon>Spiralia</taxon>
        <taxon>Lophotrochozoa</taxon>
        <taxon>Annelida</taxon>
        <taxon>Polychaeta</taxon>
        <taxon>Sedentaria</taxon>
        <taxon>Scolecida</taxon>
        <taxon>Capitellidae</taxon>
        <taxon>Capitella</taxon>
    </lineage>
</organism>
<keyword evidence="4 11" id="KW-0328">Glycosyltransferase</keyword>
<evidence type="ECO:0000256" key="6">
    <source>
        <dbReference type="ARBA" id="ARBA00022692"/>
    </source>
</evidence>
<dbReference type="AlphaFoldDB" id="R7V7V2"/>
<evidence type="ECO:0000259" key="13">
    <source>
        <dbReference type="Pfam" id="PF13733"/>
    </source>
</evidence>
<dbReference type="PANTHER" id="PTHR19300:SF57">
    <property type="entry name" value="BETA-1,4-N-ACETYLGALACTOSAMINYLTRANSFERASE"/>
    <property type="match status" value="1"/>
</dbReference>
<evidence type="ECO:0000256" key="4">
    <source>
        <dbReference type="ARBA" id="ARBA00022676"/>
    </source>
</evidence>
<name>R7V7V2_CAPTE</name>
<reference evidence="16" key="1">
    <citation type="submission" date="2012-12" db="EMBL/GenBank/DDBJ databases">
        <authorList>
            <person name="Hellsten U."/>
            <person name="Grimwood J."/>
            <person name="Chapman J.A."/>
            <person name="Shapiro H."/>
            <person name="Aerts A."/>
            <person name="Otillar R.P."/>
            <person name="Terry A.Y."/>
            <person name="Boore J.L."/>
            <person name="Simakov O."/>
            <person name="Marletaz F."/>
            <person name="Cho S.-J."/>
            <person name="Edsinger-Gonzales E."/>
            <person name="Havlak P."/>
            <person name="Kuo D.-H."/>
            <person name="Larsson T."/>
            <person name="Lv J."/>
            <person name="Arendt D."/>
            <person name="Savage R."/>
            <person name="Osoegawa K."/>
            <person name="de Jong P."/>
            <person name="Lindberg D.R."/>
            <person name="Seaver E.C."/>
            <person name="Weisblat D.A."/>
            <person name="Putnam N.H."/>
            <person name="Grigoriev I.V."/>
            <person name="Rokhsar D.S."/>
        </authorList>
    </citation>
    <scope>NUCLEOTIDE SEQUENCE</scope>
    <source>
        <strain evidence="16">I ESC-2004</strain>
    </source>
</reference>
<evidence type="ECO:0000313" key="16">
    <source>
        <dbReference type="Proteomes" id="UP000014760"/>
    </source>
</evidence>
<dbReference type="Proteomes" id="UP000014760">
    <property type="component" value="Unassembled WGS sequence"/>
</dbReference>
<dbReference type="HOGENOM" id="CLU_594825_0_0_1"/>
<dbReference type="InterPro" id="IPR027995">
    <property type="entry name" value="Galactosyl_T_N"/>
</dbReference>
<comment type="pathway">
    <text evidence="2 11">Protein modification; protein glycosylation.</text>
</comment>
<dbReference type="STRING" id="283909.R7V7V2"/>
<keyword evidence="6 11" id="KW-0812">Transmembrane</keyword>
<sequence length="460" mass="53084">MARTCSSYLWIILPCVTVQCLMLWLLIKDLSNPRTVSRPTTVSVDWMKDTVELEEEEEVTDPLDVLPPHVRLLPDQSPETTLEIQADVSKASIDRCTANDSSTLCPCVPPVMKPRMAIDVRRAASYHWNDVTRILRPLSVGVGGAHRPTECVARQRILIIVPYRDREQHLKGLLVHLHPILHAQQLDYRILVVEQRDPAIFNKAACMNSAFVEASVRWKFDCVIFHDVDTLMEDGRSLFRCGRNPVHYSICLDREKYRRSMQAWFGGVVAMTTKQFRDVNGFSNRFFGWGAEDINMYFRMIQVVTKEGLSNVRYSLVDYQESQFYTYMKLDLNMTRLKYPSLGRQMHLYKKANGDCPTKPTLQELTTIDKRSCVSACDARSECRAAIFINITLSNSFEKKCVLKSGYCPQEVRKRKHWIFSKQDYIPCRLYKLNHALVPVNEETTSAYDEEISDDRDEDA</sequence>
<evidence type="ECO:0000256" key="9">
    <source>
        <dbReference type="ARBA" id="ARBA00023136"/>
    </source>
</evidence>
<dbReference type="OrthoDB" id="10016069at2759"/>
<evidence type="ECO:0000256" key="3">
    <source>
        <dbReference type="ARBA" id="ARBA00005735"/>
    </source>
</evidence>
<evidence type="ECO:0000313" key="14">
    <source>
        <dbReference type="EMBL" id="ELU11825.1"/>
    </source>
</evidence>
<dbReference type="GO" id="GO:0005794">
    <property type="term" value="C:Golgi apparatus"/>
    <property type="evidence" value="ECO:0007669"/>
    <property type="project" value="TreeGrafter"/>
</dbReference>
<keyword evidence="16" id="KW-1185">Reference proteome</keyword>
<evidence type="ECO:0000256" key="1">
    <source>
        <dbReference type="ARBA" id="ARBA00004606"/>
    </source>
</evidence>
<protein>
    <recommendedName>
        <fullName evidence="11">Beta-1,4-galactosyltransferase</fullName>
        <ecNumber evidence="11">2.4.1.-</ecNumber>
    </recommendedName>
</protein>